<evidence type="ECO:0000313" key="10">
    <source>
        <dbReference type="EMBL" id="EJK70497.1"/>
    </source>
</evidence>
<dbReference type="InterPro" id="IPR001375">
    <property type="entry name" value="Peptidase_S9_cat"/>
</dbReference>
<evidence type="ECO:0000256" key="4">
    <source>
        <dbReference type="ARBA" id="ARBA00022825"/>
    </source>
</evidence>
<feature type="non-terminal residue" evidence="10">
    <location>
        <position position="1"/>
    </location>
</feature>
<feature type="compositionally biased region" description="Low complexity" evidence="7">
    <location>
        <begin position="327"/>
        <end position="343"/>
    </location>
</feature>
<dbReference type="PRINTS" id="PR00862">
    <property type="entry name" value="PROLIGOPTASE"/>
</dbReference>
<feature type="domain" description="Peptidase S9A N-terminal" evidence="9">
    <location>
        <begin position="11"/>
        <end position="61"/>
    </location>
</feature>
<evidence type="ECO:0000259" key="8">
    <source>
        <dbReference type="Pfam" id="PF00326"/>
    </source>
</evidence>
<dbReference type="SUPFAM" id="SSF50993">
    <property type="entry name" value="Peptidase/esterase 'gauge' domain"/>
    <property type="match status" value="1"/>
</dbReference>
<keyword evidence="11" id="KW-1185">Reference proteome</keyword>
<dbReference type="Gene3D" id="3.40.50.1820">
    <property type="entry name" value="alpha/beta hydrolase"/>
    <property type="match status" value="2"/>
</dbReference>
<evidence type="ECO:0000256" key="3">
    <source>
        <dbReference type="ARBA" id="ARBA00022801"/>
    </source>
</evidence>
<dbReference type="SUPFAM" id="SSF53474">
    <property type="entry name" value="alpha/beta-Hydrolases"/>
    <property type="match status" value="1"/>
</dbReference>
<dbReference type="InterPro" id="IPR002470">
    <property type="entry name" value="Peptidase_S9A"/>
</dbReference>
<keyword evidence="4 6" id="KW-0720">Serine protease</keyword>
<dbReference type="PANTHER" id="PTHR11757:SF19">
    <property type="entry name" value="PROLYL ENDOPEPTIDASE-LIKE"/>
    <property type="match status" value="1"/>
</dbReference>
<dbReference type="EMBL" id="AGNL01008447">
    <property type="protein sequence ID" value="EJK70497.1"/>
    <property type="molecule type" value="Genomic_DNA"/>
</dbReference>
<feature type="region of interest" description="Disordered" evidence="7">
    <location>
        <begin position="122"/>
        <end position="152"/>
    </location>
</feature>
<evidence type="ECO:0000256" key="6">
    <source>
        <dbReference type="RuleBase" id="RU368024"/>
    </source>
</evidence>
<dbReference type="InterPro" id="IPR051543">
    <property type="entry name" value="Serine_Peptidase_S9A"/>
</dbReference>
<dbReference type="EC" id="3.4.21.-" evidence="6"/>
<protein>
    <recommendedName>
        <fullName evidence="6">Prolyl endopeptidase</fullName>
        <ecNumber evidence="6">3.4.21.-</ecNumber>
    </recommendedName>
</protein>
<dbReference type="Pfam" id="PF00326">
    <property type="entry name" value="Peptidase_S9"/>
    <property type="match status" value="1"/>
</dbReference>
<feature type="region of interest" description="Disordered" evidence="7">
    <location>
        <begin position="322"/>
        <end position="367"/>
    </location>
</feature>
<feature type="region of interest" description="Disordered" evidence="7">
    <location>
        <begin position="1"/>
        <end position="22"/>
    </location>
</feature>
<keyword evidence="2 6" id="KW-0645">Protease</keyword>
<dbReference type="Proteomes" id="UP000266841">
    <property type="component" value="Unassembled WGS sequence"/>
</dbReference>
<comment type="caution">
    <text evidence="10">The sequence shown here is derived from an EMBL/GenBank/DDBJ whole genome shotgun (WGS) entry which is preliminary data.</text>
</comment>
<evidence type="ECO:0000256" key="5">
    <source>
        <dbReference type="ARBA" id="ARBA00045448"/>
    </source>
</evidence>
<organism evidence="10 11">
    <name type="scientific">Thalassiosira oceanica</name>
    <name type="common">Marine diatom</name>
    <dbReference type="NCBI Taxonomy" id="159749"/>
    <lineage>
        <taxon>Eukaryota</taxon>
        <taxon>Sar</taxon>
        <taxon>Stramenopiles</taxon>
        <taxon>Ochrophyta</taxon>
        <taxon>Bacillariophyta</taxon>
        <taxon>Coscinodiscophyceae</taxon>
        <taxon>Thalassiosirophycidae</taxon>
        <taxon>Thalassiosirales</taxon>
        <taxon>Thalassiosiraceae</taxon>
        <taxon>Thalassiosira</taxon>
    </lineage>
</organism>
<dbReference type="Gene3D" id="2.130.10.120">
    <property type="entry name" value="Prolyl oligopeptidase, N-terminal domain"/>
    <property type="match status" value="1"/>
</dbReference>
<comment type="similarity">
    <text evidence="1 6">Belongs to the peptidase S9A family.</text>
</comment>
<dbReference type="AlphaFoldDB" id="K0TIU8"/>
<name>K0TIU8_THAOC</name>
<feature type="region of interest" description="Disordered" evidence="7">
    <location>
        <begin position="88"/>
        <end position="107"/>
    </location>
</feature>
<dbReference type="GO" id="GO:0004252">
    <property type="term" value="F:serine-type endopeptidase activity"/>
    <property type="evidence" value="ECO:0007669"/>
    <property type="project" value="UniProtKB-UniRule"/>
</dbReference>
<dbReference type="OMA" id="PEQSQFG"/>
<feature type="domain" description="Peptidase S9 prolyl oligopeptidase catalytic" evidence="8">
    <location>
        <begin position="541"/>
        <end position="767"/>
    </location>
</feature>
<gene>
    <name evidence="10" type="ORF">THAOC_08137</name>
</gene>
<proteinExistence type="inferred from homology"/>
<evidence type="ECO:0000256" key="2">
    <source>
        <dbReference type="ARBA" id="ARBA00022670"/>
    </source>
</evidence>
<dbReference type="eggNOG" id="KOG2237">
    <property type="taxonomic scope" value="Eukaryota"/>
</dbReference>
<dbReference type="OrthoDB" id="248387at2759"/>
<reference evidence="10 11" key="1">
    <citation type="journal article" date="2012" name="Genome Biol.">
        <title>Genome and low-iron response of an oceanic diatom adapted to chronic iron limitation.</title>
        <authorList>
            <person name="Lommer M."/>
            <person name="Specht M."/>
            <person name="Roy A.S."/>
            <person name="Kraemer L."/>
            <person name="Andreson R."/>
            <person name="Gutowska M.A."/>
            <person name="Wolf J."/>
            <person name="Bergner S.V."/>
            <person name="Schilhabel M.B."/>
            <person name="Klostermeier U.C."/>
            <person name="Beiko R.G."/>
            <person name="Rosenstiel P."/>
            <person name="Hippler M."/>
            <person name="Laroche J."/>
        </authorList>
    </citation>
    <scope>NUCLEOTIDE SEQUENCE [LARGE SCALE GENOMIC DNA]</scope>
    <source>
        <strain evidence="10 11">CCMP1005</strain>
    </source>
</reference>
<evidence type="ECO:0000256" key="1">
    <source>
        <dbReference type="ARBA" id="ARBA00005228"/>
    </source>
</evidence>
<dbReference type="Pfam" id="PF02897">
    <property type="entry name" value="Peptidase_S9_N"/>
    <property type="match status" value="2"/>
</dbReference>
<dbReference type="InterPro" id="IPR029058">
    <property type="entry name" value="AB_hydrolase_fold"/>
</dbReference>
<feature type="domain" description="Peptidase S9A N-terminal" evidence="9">
    <location>
        <begin position="108"/>
        <end position="332"/>
    </location>
</feature>
<accession>K0TIU8</accession>
<dbReference type="PANTHER" id="PTHR11757">
    <property type="entry name" value="PROTEASE FAMILY S9A OLIGOPEPTIDASE"/>
    <property type="match status" value="1"/>
</dbReference>
<keyword evidence="3 6" id="KW-0378">Hydrolase</keyword>
<evidence type="ECO:0000313" key="11">
    <source>
        <dbReference type="Proteomes" id="UP000266841"/>
    </source>
</evidence>
<evidence type="ECO:0000256" key="7">
    <source>
        <dbReference type="SAM" id="MobiDB-lite"/>
    </source>
</evidence>
<evidence type="ECO:0000259" key="9">
    <source>
        <dbReference type="Pfam" id="PF02897"/>
    </source>
</evidence>
<dbReference type="GO" id="GO:0006508">
    <property type="term" value="P:proteolysis"/>
    <property type="evidence" value="ECO:0007669"/>
    <property type="project" value="UniProtKB-KW"/>
</dbReference>
<comment type="function">
    <text evidence="5">Serine peptidase whose precise substrate specificity remains unclear. Does not cleave peptides after a arginine or lysine residue. Regulates trans-Golgi network morphology and sorting by regulating the membrane binding of the AP-1 complex. May play a role in the regulation of synaptic vesicle exocytosis.</text>
</comment>
<sequence length="768" mass="83342">SPSSSGRLLDPPRAIPDPYGWMRDESRSDGRVLGHLAAENEYAAAATEHLAGLRDGLYDEVRPQGADFTDLGFGGLWDGYLPPLETDYTTPSLRRTDADGGGGAPGSGYWYYTRHQAGESRPRYCRAPLRSDDDGDDDDGHLYPPDPLPGWDAARSSPVLPGEETYLDVEEVADGMTFLAVGAVTLSPDQGFLAYSLDPRGNEVCEARVRELSTGNEWTLLEGRREEGDGGDAPDENQTRPLECDGSLVWDEAGGLFWVRLDGSHRPHRLYHRRVLDGDGRWIDDQSDELLFEEDDGLYSLRISKSFDGRYLLVRSGSKEASEVRRTSATAARRRPTSASGRAVSARGHGTVGPRDRRGDGEAAFDGGHGRSLDGVTVFTPADSSRTYAVATGREDGLPQVWVLDLDVDDTDGDDADASALSVSSMVRLGFPESACDTGIGPNRDPSLPYVALSYDSLVTPPSTVAVDLSDTSARRVLKTRDVPGYDPDDYACDRTIVRSRDGEVDIPVSLVYRRDALRGGEGAPTHLLGYGSYGASIECSFRSTRLPLLNRGMVCAIAHVRGGGELGRPWYESAKYLTKKRTFEDFVDVASWLVGRGGDGGAGGGVADASRLSCEGRSAGGLLVGAALNMNPGLFRAAIMGVPFVDVAATMVDSTIPLTVAEWQEWVNPNEEEFFDYIMSYSPINNVKEGAVYPACLITGGLFDPRVQFWECAKYAAELRHTASDESGRVLLKTEMTQGHFAGSDRYKFIKDLAFEYAFLLDSLGMS</sequence>
<dbReference type="InterPro" id="IPR023302">
    <property type="entry name" value="Pept_S9A_N"/>
</dbReference>